<keyword evidence="3" id="KW-1185">Reference proteome</keyword>
<feature type="region of interest" description="Disordered" evidence="1">
    <location>
        <begin position="364"/>
        <end position="418"/>
    </location>
</feature>
<feature type="compositionally biased region" description="Low complexity" evidence="1">
    <location>
        <begin position="364"/>
        <end position="375"/>
    </location>
</feature>
<feature type="compositionally biased region" description="Polar residues" evidence="1">
    <location>
        <begin position="399"/>
        <end position="408"/>
    </location>
</feature>
<protein>
    <recommendedName>
        <fullName evidence="4">Ty3 transposon capsid-like protein domain-containing protein</fullName>
    </recommendedName>
</protein>
<reference evidence="2 3" key="1">
    <citation type="journal article" date="2011" name="Science">
        <title>The ecoresponsive genome of Daphnia pulex.</title>
        <authorList>
            <person name="Colbourne J.K."/>
            <person name="Pfrender M.E."/>
            <person name="Gilbert D."/>
            <person name="Thomas W.K."/>
            <person name="Tucker A."/>
            <person name="Oakley T.H."/>
            <person name="Tokishita S."/>
            <person name="Aerts A."/>
            <person name="Arnold G.J."/>
            <person name="Basu M.K."/>
            <person name="Bauer D.J."/>
            <person name="Caceres C.E."/>
            <person name="Carmel L."/>
            <person name="Casola C."/>
            <person name="Choi J.H."/>
            <person name="Detter J.C."/>
            <person name="Dong Q."/>
            <person name="Dusheyko S."/>
            <person name="Eads B.D."/>
            <person name="Frohlich T."/>
            <person name="Geiler-Samerotte K.A."/>
            <person name="Gerlach D."/>
            <person name="Hatcher P."/>
            <person name="Jogdeo S."/>
            <person name="Krijgsveld J."/>
            <person name="Kriventseva E.V."/>
            <person name="Kultz D."/>
            <person name="Laforsch C."/>
            <person name="Lindquist E."/>
            <person name="Lopez J."/>
            <person name="Manak J.R."/>
            <person name="Muller J."/>
            <person name="Pangilinan J."/>
            <person name="Patwardhan R.P."/>
            <person name="Pitluck S."/>
            <person name="Pritham E.J."/>
            <person name="Rechtsteiner A."/>
            <person name="Rho M."/>
            <person name="Rogozin I.B."/>
            <person name="Sakarya O."/>
            <person name="Salamov A."/>
            <person name="Schaack S."/>
            <person name="Shapiro H."/>
            <person name="Shiga Y."/>
            <person name="Skalitzky C."/>
            <person name="Smith Z."/>
            <person name="Souvorov A."/>
            <person name="Sung W."/>
            <person name="Tang Z."/>
            <person name="Tsuchiya D."/>
            <person name="Tu H."/>
            <person name="Vos H."/>
            <person name="Wang M."/>
            <person name="Wolf Y.I."/>
            <person name="Yamagata H."/>
            <person name="Yamada T."/>
            <person name="Ye Y."/>
            <person name="Shaw J.R."/>
            <person name="Andrews J."/>
            <person name="Crease T.J."/>
            <person name="Tang H."/>
            <person name="Lucas S.M."/>
            <person name="Robertson H.M."/>
            <person name="Bork P."/>
            <person name="Koonin E.V."/>
            <person name="Zdobnov E.M."/>
            <person name="Grigoriev I.V."/>
            <person name="Lynch M."/>
            <person name="Boore J.L."/>
        </authorList>
    </citation>
    <scope>NUCLEOTIDE SEQUENCE [LARGE SCALE GENOMIC DNA]</scope>
</reference>
<gene>
    <name evidence="2" type="ORF">DAPPUDRAFT_118216</name>
</gene>
<organism evidence="2 3">
    <name type="scientific">Daphnia pulex</name>
    <name type="common">Water flea</name>
    <dbReference type="NCBI Taxonomy" id="6669"/>
    <lineage>
        <taxon>Eukaryota</taxon>
        <taxon>Metazoa</taxon>
        <taxon>Ecdysozoa</taxon>
        <taxon>Arthropoda</taxon>
        <taxon>Crustacea</taxon>
        <taxon>Branchiopoda</taxon>
        <taxon>Diplostraca</taxon>
        <taxon>Cladocera</taxon>
        <taxon>Anomopoda</taxon>
        <taxon>Daphniidae</taxon>
        <taxon>Daphnia</taxon>
    </lineage>
</organism>
<accession>E9HV26</accession>
<dbReference type="KEGG" id="dpx:DAPPUDRAFT_118216"/>
<proteinExistence type="predicted"/>
<evidence type="ECO:0000256" key="1">
    <source>
        <dbReference type="SAM" id="MobiDB-lite"/>
    </source>
</evidence>
<dbReference type="PANTHER" id="PTHR33223">
    <property type="entry name" value="CCHC-TYPE DOMAIN-CONTAINING PROTEIN"/>
    <property type="match status" value="1"/>
</dbReference>
<name>E9HV26_DAPPU</name>
<evidence type="ECO:0000313" key="2">
    <source>
        <dbReference type="EMBL" id="EFX64399.1"/>
    </source>
</evidence>
<dbReference type="AlphaFoldDB" id="E9HV26"/>
<sequence>MTTPTVPSSDTSFSVLNESLIGEIDLNEDQYTNSLPHNVLQIREKFLLEWNNLIKLSQDVADSSSSRRKELGGSQYITGDARDRVVDNLTTYLTQLKADPLTFDPIVQEIKTAHSKEVDFRTKAFKLFKRELLFKQIYLENYAKSLELQVANQRERTEKEVDNVRRDFSKKLTDCLLDNTRLTAEVENLQLSNLKQGARITELNSKVDAHQASGENKSFFNEYEAVKSDLEKAEDELSTKDEYIKNLKDTLTQLENDSKDKVKQLLDSYNALSIKHDSLENSCKTANSEVIELKNKNSQLAAQLNKTINDNLANLTDLSDQNVQLTTQLTKLQQDVATKQLSVDSLRQTNKGLNIDIATVQQQLAQQTAQITQPPNMTPTPPTPPNPPTPPTAPIQNPLNQQQRQGTPSPDPNNVPLTKSHLRELYSQDERKSIPVYKGKRGDQLINNWLKDAERVAQSAGWSAKDKIKYFSDRLRGDAADWNSEYIDHAADKEDYDAWEKALINRFLTETEIENLKKQLNELKQIPDQKHRRIRDCKIGKTFNPNDTVA</sequence>
<dbReference type="EMBL" id="GL732835">
    <property type="protein sequence ID" value="EFX64399.1"/>
    <property type="molecule type" value="Genomic_DNA"/>
</dbReference>
<evidence type="ECO:0008006" key="4">
    <source>
        <dbReference type="Google" id="ProtNLM"/>
    </source>
</evidence>
<feature type="compositionally biased region" description="Pro residues" evidence="1">
    <location>
        <begin position="376"/>
        <end position="393"/>
    </location>
</feature>
<dbReference type="PANTHER" id="PTHR33223:SF6">
    <property type="entry name" value="CCHC-TYPE DOMAIN-CONTAINING PROTEIN"/>
    <property type="match status" value="1"/>
</dbReference>
<evidence type="ECO:0000313" key="3">
    <source>
        <dbReference type="Proteomes" id="UP000000305"/>
    </source>
</evidence>
<dbReference type="InParanoid" id="E9HV26"/>
<dbReference type="Proteomes" id="UP000000305">
    <property type="component" value="Unassembled WGS sequence"/>
</dbReference>
<dbReference type="HOGENOM" id="CLU_019800_2_0_1"/>
<dbReference type="PhylomeDB" id="E9HV26"/>